<feature type="compositionally biased region" description="Polar residues" evidence="1">
    <location>
        <begin position="43"/>
        <end position="65"/>
    </location>
</feature>
<dbReference type="EMBL" id="BQXH01000013">
    <property type="protein sequence ID" value="GKS81805.1"/>
    <property type="molecule type" value="Genomic_DNA"/>
</dbReference>
<gene>
    <name evidence="3" type="ORF">LPAF129_14910</name>
</gene>
<accession>A0ABQ5JLE0</accession>
<dbReference type="RefSeq" id="WP_244055548.1">
    <property type="nucleotide sequence ID" value="NZ_BQXH01000013.1"/>
</dbReference>
<feature type="compositionally biased region" description="Polar residues" evidence="1">
    <location>
        <begin position="112"/>
        <end position="126"/>
    </location>
</feature>
<sequence length="217" mass="25593">MTIFAIVISLLMIAVFFALLIWLLVLGNRFYAKWILHQNVPQRKTGRTAQKSAHTSERAINNNDHLASKMMRQQIRHNQHQRYRSLAPNDESRGIQHVPGGPLFNTKHYRQSHFTDQIVNEPQTFRRNNKTYGKGIETKLRDKQNQRDQQRYQQSQQRHQERSQRNAGKQRGHQQKQAKKQIPTNKRMLDSLADAYAQSMEYSTGYQQAVKRSQQKK</sequence>
<feature type="transmembrane region" description="Helical" evidence="2">
    <location>
        <begin position="6"/>
        <end position="26"/>
    </location>
</feature>
<dbReference type="Proteomes" id="UP001055149">
    <property type="component" value="Unassembled WGS sequence"/>
</dbReference>
<evidence type="ECO:0000313" key="3">
    <source>
        <dbReference type="EMBL" id="GKS81805.1"/>
    </source>
</evidence>
<comment type="caution">
    <text evidence="3">The sequence shown here is derived from an EMBL/GenBank/DDBJ whole genome shotgun (WGS) entry which is preliminary data.</text>
</comment>
<evidence type="ECO:0000256" key="1">
    <source>
        <dbReference type="SAM" id="MobiDB-lite"/>
    </source>
</evidence>
<feature type="region of interest" description="Disordered" evidence="1">
    <location>
        <begin position="43"/>
        <end position="192"/>
    </location>
</feature>
<protein>
    <submittedName>
        <fullName evidence="3">Uncharacterized protein</fullName>
    </submittedName>
</protein>
<proteinExistence type="predicted"/>
<evidence type="ECO:0000256" key="2">
    <source>
        <dbReference type="SAM" id="Phobius"/>
    </source>
</evidence>
<keyword evidence="4" id="KW-1185">Reference proteome</keyword>
<feature type="compositionally biased region" description="Basic residues" evidence="1">
    <location>
        <begin position="74"/>
        <end position="83"/>
    </location>
</feature>
<keyword evidence="2" id="KW-1133">Transmembrane helix</keyword>
<feature type="compositionally biased region" description="Basic and acidic residues" evidence="1">
    <location>
        <begin position="136"/>
        <end position="150"/>
    </location>
</feature>
<name>A0ABQ5JLE0_9LACO</name>
<keyword evidence="2" id="KW-0472">Membrane</keyword>
<reference evidence="3" key="1">
    <citation type="journal article" date="2022" name="Int. J. Syst. Evol. Microbiol.">
        <title>A novel species of lactic acid bacteria, Ligilactobacillus pabuli sp. nov., isolated from alfalfa silage.</title>
        <authorList>
            <person name="Tohno M."/>
            <person name="Tanizawa Y."/>
            <person name="Sawada H."/>
            <person name="Sakamoto M."/>
            <person name="Ohkuma M."/>
            <person name="Kobayashi H."/>
        </authorList>
    </citation>
    <scope>NUCLEOTIDE SEQUENCE</scope>
    <source>
        <strain evidence="3">AF129</strain>
    </source>
</reference>
<feature type="compositionally biased region" description="Basic residues" evidence="1">
    <location>
        <begin position="168"/>
        <end position="179"/>
    </location>
</feature>
<organism evidence="3 4">
    <name type="scientific">Ligilactobacillus pabuli</name>
    <dbReference type="NCBI Taxonomy" id="2886039"/>
    <lineage>
        <taxon>Bacteria</taxon>
        <taxon>Bacillati</taxon>
        <taxon>Bacillota</taxon>
        <taxon>Bacilli</taxon>
        <taxon>Lactobacillales</taxon>
        <taxon>Lactobacillaceae</taxon>
        <taxon>Ligilactobacillus</taxon>
    </lineage>
</organism>
<evidence type="ECO:0000313" key="4">
    <source>
        <dbReference type="Proteomes" id="UP001055149"/>
    </source>
</evidence>
<keyword evidence="2" id="KW-0812">Transmembrane</keyword>